<organism evidence="5 6">
    <name type="scientific">Enterococcus asini</name>
    <dbReference type="NCBI Taxonomy" id="57732"/>
    <lineage>
        <taxon>Bacteria</taxon>
        <taxon>Bacillati</taxon>
        <taxon>Bacillota</taxon>
        <taxon>Bacilli</taxon>
        <taxon>Lactobacillales</taxon>
        <taxon>Enterococcaceae</taxon>
        <taxon>Enterococcus</taxon>
    </lineage>
</organism>
<feature type="transmembrane region" description="Helical" evidence="3">
    <location>
        <begin position="32"/>
        <end position="53"/>
    </location>
</feature>
<proteinExistence type="inferred from homology"/>
<dbReference type="Pfam" id="PF00892">
    <property type="entry name" value="EamA"/>
    <property type="match status" value="2"/>
</dbReference>
<comment type="similarity">
    <text evidence="2">Belongs to the EamA transporter family.</text>
</comment>
<evidence type="ECO:0000256" key="1">
    <source>
        <dbReference type="ARBA" id="ARBA00004127"/>
    </source>
</evidence>
<dbReference type="AlphaFoldDB" id="A0AAW8U1W4"/>
<evidence type="ECO:0000256" key="2">
    <source>
        <dbReference type="ARBA" id="ARBA00007362"/>
    </source>
</evidence>
<feature type="transmembrane region" description="Helical" evidence="3">
    <location>
        <begin position="119"/>
        <end position="137"/>
    </location>
</feature>
<feature type="domain" description="EamA" evidence="4">
    <location>
        <begin position="4"/>
        <end position="135"/>
    </location>
</feature>
<dbReference type="Proteomes" id="UP001256711">
    <property type="component" value="Unassembled WGS sequence"/>
</dbReference>
<dbReference type="InterPro" id="IPR037185">
    <property type="entry name" value="EmrE-like"/>
</dbReference>
<feature type="transmembrane region" description="Helical" evidence="3">
    <location>
        <begin position="254"/>
        <end position="276"/>
    </location>
</feature>
<evidence type="ECO:0000313" key="6">
    <source>
        <dbReference type="Proteomes" id="UP001256711"/>
    </source>
</evidence>
<evidence type="ECO:0000259" key="4">
    <source>
        <dbReference type="Pfam" id="PF00892"/>
    </source>
</evidence>
<feature type="transmembrane region" description="Helical" evidence="3">
    <location>
        <begin position="285"/>
        <end position="301"/>
    </location>
</feature>
<accession>A0AAW8U1W4</accession>
<dbReference type="PANTHER" id="PTHR22911:SF137">
    <property type="entry name" value="SOLUTE CARRIER FAMILY 35 MEMBER G2-RELATED"/>
    <property type="match status" value="1"/>
</dbReference>
<feature type="transmembrane region" description="Helical" evidence="3">
    <location>
        <begin position="157"/>
        <end position="180"/>
    </location>
</feature>
<dbReference type="SUPFAM" id="SSF103481">
    <property type="entry name" value="Multidrug resistance efflux transporter EmrE"/>
    <property type="match status" value="2"/>
</dbReference>
<dbReference type="Gene3D" id="1.10.3730.20">
    <property type="match status" value="1"/>
</dbReference>
<sequence length="303" mass="33708">MWFASALITILAWGTADLFYKKGNNIKDPHSAMKTTIMVGLVMGVHAIGYYGIYEGVQYDWHNLLLYLPVSGMYILSMAIGYFGLRYIEVSISSPISNSSGAVTALLGFLFLGNSLKSLQFVAITLILVGILLLSIFEKEADDLELKKEGVKIEAKYRVGAVAILFPILYMVIDGLGTFLDSYYLEYKNIMPEDQANMSYELTFLIVALVLWAYLAFVKKERFALFHERDKGLAAIFETLGQFFYIGAISSKEAVITAPLISSYAIVSVILGRIFLKERLKAKHYVVIAAIMIGIAILGFYDG</sequence>
<evidence type="ECO:0000313" key="5">
    <source>
        <dbReference type="EMBL" id="MDT2810272.1"/>
    </source>
</evidence>
<dbReference type="GO" id="GO:0016020">
    <property type="term" value="C:membrane"/>
    <property type="evidence" value="ECO:0007669"/>
    <property type="project" value="InterPro"/>
</dbReference>
<feature type="transmembrane region" description="Helical" evidence="3">
    <location>
        <begin position="200"/>
        <end position="218"/>
    </location>
</feature>
<protein>
    <submittedName>
        <fullName evidence="5">EamA family transporter</fullName>
    </submittedName>
</protein>
<feature type="transmembrane region" description="Helical" evidence="3">
    <location>
        <begin position="65"/>
        <end position="85"/>
    </location>
</feature>
<dbReference type="PANTHER" id="PTHR22911">
    <property type="entry name" value="ACYL-MALONYL CONDENSING ENZYME-RELATED"/>
    <property type="match status" value="1"/>
</dbReference>
<comment type="caution">
    <text evidence="5">The sequence shown here is derived from an EMBL/GenBank/DDBJ whole genome shotgun (WGS) entry which is preliminary data.</text>
</comment>
<feature type="domain" description="EamA" evidence="4">
    <location>
        <begin position="202"/>
        <end position="298"/>
    </location>
</feature>
<gene>
    <name evidence="5" type="ORF">P7H43_07230</name>
</gene>
<dbReference type="InterPro" id="IPR000620">
    <property type="entry name" value="EamA_dom"/>
</dbReference>
<keyword evidence="3" id="KW-1133">Transmembrane helix</keyword>
<keyword evidence="3" id="KW-0472">Membrane</keyword>
<evidence type="ECO:0000256" key="3">
    <source>
        <dbReference type="SAM" id="Phobius"/>
    </source>
</evidence>
<comment type="subcellular location">
    <subcellularLocation>
        <location evidence="1">Endomembrane system</location>
        <topology evidence="1">Multi-pass membrane protein</topology>
    </subcellularLocation>
</comment>
<feature type="transmembrane region" description="Helical" evidence="3">
    <location>
        <begin position="230"/>
        <end position="248"/>
    </location>
</feature>
<reference evidence="5" key="1">
    <citation type="submission" date="2023-03" db="EMBL/GenBank/DDBJ databases">
        <authorList>
            <person name="Shen W."/>
            <person name="Cai J."/>
        </authorList>
    </citation>
    <scope>NUCLEOTIDE SEQUENCE</scope>
    <source>
        <strain evidence="5">B226-2</strain>
    </source>
</reference>
<dbReference type="RefSeq" id="WP_311835399.1">
    <property type="nucleotide sequence ID" value="NZ_JARQBJ010000003.1"/>
</dbReference>
<name>A0AAW8U1W4_9ENTE</name>
<dbReference type="EMBL" id="JARQBJ010000003">
    <property type="protein sequence ID" value="MDT2810272.1"/>
    <property type="molecule type" value="Genomic_DNA"/>
</dbReference>
<keyword evidence="3" id="KW-0812">Transmembrane</keyword>